<feature type="chain" id="PRO_5011554406" evidence="1">
    <location>
        <begin position="20"/>
        <end position="299"/>
    </location>
</feature>
<accession>A0A1H9W763</accession>
<feature type="signal peptide" evidence="1">
    <location>
        <begin position="1"/>
        <end position="19"/>
    </location>
</feature>
<dbReference type="STRING" id="390241.SAMN04488023_16015"/>
<dbReference type="Proteomes" id="UP000199572">
    <property type="component" value="Unassembled WGS sequence"/>
</dbReference>
<keyword evidence="3" id="KW-1185">Reference proteome</keyword>
<proteinExistence type="predicted"/>
<name>A0A1H9W763_9SPHI</name>
<sequence length="299" mass="32906">MKTSKLITLFSLLPFMAFTQTLTRNDAGLQGDAGATSGFFETNLPVNYPAGASSWWHLLDVRHSNSVNNFAMQFSGGFWDQQLYFRKTANNPSQAWSKVLTEFNNAVGIGTDAPENHEGWDKVLEIRGNGSSKTLVSTNSVISGIWSHEAGFYGAPAGGIVGTYTNHPFTIVTNQTAKLAVLANGNVGIGILNPNDKLAVNGNIRAREVKVESVNWPDYVFAPDYKIPSLAEVAKYIQENKHLPDMPSAQEASVNGISVSEMLRLQQQKIEELTLYLIEKDKTIDALIKRVEVLEDQKK</sequence>
<evidence type="ECO:0000256" key="1">
    <source>
        <dbReference type="SAM" id="SignalP"/>
    </source>
</evidence>
<dbReference type="RefSeq" id="WP_245738752.1">
    <property type="nucleotide sequence ID" value="NZ_FOGG01000060.1"/>
</dbReference>
<evidence type="ECO:0000313" key="3">
    <source>
        <dbReference type="Proteomes" id="UP000199572"/>
    </source>
</evidence>
<keyword evidence="1" id="KW-0732">Signal</keyword>
<gene>
    <name evidence="2" type="ORF">SAMN04488023_16015</name>
</gene>
<dbReference type="AlphaFoldDB" id="A0A1H9W763"/>
<protein>
    <submittedName>
        <fullName evidence="2">Uncharacterized protein</fullName>
    </submittedName>
</protein>
<dbReference type="EMBL" id="FOGG01000060">
    <property type="protein sequence ID" value="SES29621.1"/>
    <property type="molecule type" value="Genomic_DNA"/>
</dbReference>
<reference evidence="2 3" key="1">
    <citation type="submission" date="2016-10" db="EMBL/GenBank/DDBJ databases">
        <authorList>
            <person name="de Groot N.N."/>
        </authorList>
    </citation>
    <scope>NUCLEOTIDE SEQUENCE [LARGE SCALE GENOMIC DNA]</scope>
    <source>
        <strain evidence="2 3">DSM 18610</strain>
    </source>
</reference>
<organism evidence="2 3">
    <name type="scientific">Pedobacter rhizosphaerae</name>
    <dbReference type="NCBI Taxonomy" id="390241"/>
    <lineage>
        <taxon>Bacteria</taxon>
        <taxon>Pseudomonadati</taxon>
        <taxon>Bacteroidota</taxon>
        <taxon>Sphingobacteriia</taxon>
        <taxon>Sphingobacteriales</taxon>
        <taxon>Sphingobacteriaceae</taxon>
        <taxon>Pedobacter</taxon>
    </lineage>
</organism>
<evidence type="ECO:0000313" key="2">
    <source>
        <dbReference type="EMBL" id="SES29621.1"/>
    </source>
</evidence>